<evidence type="ECO:0000313" key="2">
    <source>
        <dbReference type="Proteomes" id="UP001549119"/>
    </source>
</evidence>
<proteinExistence type="predicted"/>
<dbReference type="GO" id="GO:0008168">
    <property type="term" value="F:methyltransferase activity"/>
    <property type="evidence" value="ECO:0007669"/>
    <property type="project" value="UniProtKB-KW"/>
</dbReference>
<gene>
    <name evidence="1" type="ORF">ABIC20_001886</name>
</gene>
<sequence>MDSRDVAREPRFETPDDAPFDRVAAIEAKLDALVERISALQTHFYYDALNWNDFRSRFDRFVLECEDRQRDILEAVIRRSEVKPVNVRVVTAKALADDTPDHLFPRGTAVDNTRSPRFVAACETHFGSRLRHLDIGSAGGGLVWDFTQRGHFSIGIEGSDWSRKEQRAEWRTIPDRLFTADVRFPFRVEDEAGECQKFDLVTAWELFEHIPEADLPTLLHSICRHLRPGGVVVASIATFADRDEAGHDFHATIRDRAWWEDVFMASGLIPIESPFQLRDYPRGSGNPRAHDWDARANPELGFHLVARHRPEQTQRISE</sequence>
<dbReference type="PANTHER" id="PTHR43861">
    <property type="entry name" value="TRANS-ACONITATE 2-METHYLTRANSFERASE-RELATED"/>
    <property type="match status" value="1"/>
</dbReference>
<dbReference type="InterPro" id="IPR029063">
    <property type="entry name" value="SAM-dependent_MTases_sf"/>
</dbReference>
<protein>
    <submittedName>
        <fullName evidence="1">2-polyprenyl-3-methyl-5-hydroxy-6-metoxy-1, 4-benzoquinol methylase</fullName>
    </submittedName>
</protein>
<dbReference type="RefSeq" id="WP_053621793.1">
    <property type="nucleotide sequence ID" value="NZ_JBEPNV010000001.1"/>
</dbReference>
<dbReference type="CDD" id="cd02440">
    <property type="entry name" value="AdoMet_MTases"/>
    <property type="match status" value="1"/>
</dbReference>
<dbReference type="Pfam" id="PF13489">
    <property type="entry name" value="Methyltransf_23"/>
    <property type="match status" value="1"/>
</dbReference>
<keyword evidence="1" id="KW-0489">Methyltransferase</keyword>
<dbReference type="EMBL" id="JBEPNW010000002">
    <property type="protein sequence ID" value="MET3864577.1"/>
    <property type="molecule type" value="Genomic_DNA"/>
</dbReference>
<keyword evidence="2" id="KW-1185">Reference proteome</keyword>
<accession>A0ABV2NDM0</accession>
<name>A0ABV2NDM0_9HYPH</name>
<reference evidence="1 2" key="1">
    <citation type="submission" date="2024-06" db="EMBL/GenBank/DDBJ databases">
        <title>Genomics of switchgrass bacterial isolates.</title>
        <authorList>
            <person name="Shade A."/>
        </authorList>
    </citation>
    <scope>NUCLEOTIDE SEQUENCE [LARGE SCALE GENOMIC DNA]</scope>
    <source>
        <strain evidence="1 2">PvP084</strain>
    </source>
</reference>
<comment type="caution">
    <text evidence="1">The sequence shown here is derived from an EMBL/GenBank/DDBJ whole genome shotgun (WGS) entry which is preliminary data.</text>
</comment>
<dbReference type="Gene3D" id="3.40.50.150">
    <property type="entry name" value="Vaccinia Virus protein VP39"/>
    <property type="match status" value="1"/>
</dbReference>
<organism evidence="1 2">
    <name type="scientific">Methylobacterium radiotolerans</name>
    <dbReference type="NCBI Taxonomy" id="31998"/>
    <lineage>
        <taxon>Bacteria</taxon>
        <taxon>Pseudomonadati</taxon>
        <taxon>Pseudomonadota</taxon>
        <taxon>Alphaproteobacteria</taxon>
        <taxon>Hyphomicrobiales</taxon>
        <taxon>Methylobacteriaceae</taxon>
        <taxon>Methylobacterium</taxon>
    </lineage>
</organism>
<evidence type="ECO:0000313" key="1">
    <source>
        <dbReference type="EMBL" id="MET3864577.1"/>
    </source>
</evidence>
<dbReference type="Proteomes" id="UP001549119">
    <property type="component" value="Unassembled WGS sequence"/>
</dbReference>
<keyword evidence="1" id="KW-0808">Transferase</keyword>
<dbReference type="SUPFAM" id="SSF53335">
    <property type="entry name" value="S-adenosyl-L-methionine-dependent methyltransferases"/>
    <property type="match status" value="1"/>
</dbReference>
<dbReference type="GO" id="GO:0032259">
    <property type="term" value="P:methylation"/>
    <property type="evidence" value="ECO:0007669"/>
    <property type="project" value="UniProtKB-KW"/>
</dbReference>